<protein>
    <submittedName>
        <fullName evidence="2">Uncharacterized protein</fullName>
    </submittedName>
</protein>
<proteinExistence type="predicted"/>
<feature type="transmembrane region" description="Helical" evidence="1">
    <location>
        <begin position="6"/>
        <end position="26"/>
    </location>
</feature>
<evidence type="ECO:0000313" key="3">
    <source>
        <dbReference type="Proteomes" id="UP000295252"/>
    </source>
</evidence>
<accession>A0A068TX36</accession>
<sequence length="83" mass="10079">MSVFFVLAIRALETVLGMLNAIVVMFDWKRARTWRFCQWSVFCFYWYHLCYEATVQCFRCLKVNLEKEYMLWRLLDAVPGGFF</sequence>
<dbReference type="EMBL" id="HG739089">
    <property type="protein sequence ID" value="CDP00602.1"/>
    <property type="molecule type" value="Genomic_DNA"/>
</dbReference>
<name>A0A068TX36_COFCA</name>
<dbReference type="InParanoid" id="A0A068TX36"/>
<dbReference type="Gramene" id="CDP00602">
    <property type="protein sequence ID" value="CDP00602"/>
    <property type="gene ID" value="GSCOC_T00032593001"/>
</dbReference>
<keyword evidence="1" id="KW-0812">Transmembrane</keyword>
<dbReference type="AlphaFoldDB" id="A0A068TX36"/>
<keyword evidence="1" id="KW-1133">Transmembrane helix</keyword>
<reference evidence="3" key="1">
    <citation type="journal article" date="2014" name="Science">
        <title>The coffee genome provides insight into the convergent evolution of caffeine biosynthesis.</title>
        <authorList>
            <person name="Denoeud F."/>
            <person name="Carretero-Paulet L."/>
            <person name="Dereeper A."/>
            <person name="Droc G."/>
            <person name="Guyot R."/>
            <person name="Pietrella M."/>
            <person name="Zheng C."/>
            <person name="Alberti A."/>
            <person name="Anthony F."/>
            <person name="Aprea G."/>
            <person name="Aury J.M."/>
            <person name="Bento P."/>
            <person name="Bernard M."/>
            <person name="Bocs S."/>
            <person name="Campa C."/>
            <person name="Cenci A."/>
            <person name="Combes M.C."/>
            <person name="Crouzillat D."/>
            <person name="Da Silva C."/>
            <person name="Daddiego L."/>
            <person name="De Bellis F."/>
            <person name="Dussert S."/>
            <person name="Garsmeur O."/>
            <person name="Gayraud T."/>
            <person name="Guignon V."/>
            <person name="Jahn K."/>
            <person name="Jamilloux V."/>
            <person name="Joet T."/>
            <person name="Labadie K."/>
            <person name="Lan T."/>
            <person name="Leclercq J."/>
            <person name="Lepelley M."/>
            <person name="Leroy T."/>
            <person name="Li L.T."/>
            <person name="Librado P."/>
            <person name="Lopez L."/>
            <person name="Munoz A."/>
            <person name="Noel B."/>
            <person name="Pallavicini A."/>
            <person name="Perrotta G."/>
            <person name="Poncet V."/>
            <person name="Pot D."/>
            <person name="Priyono X."/>
            <person name="Rigoreau M."/>
            <person name="Rouard M."/>
            <person name="Rozas J."/>
            <person name="Tranchant-Dubreuil C."/>
            <person name="VanBuren R."/>
            <person name="Zhang Q."/>
            <person name="Andrade A.C."/>
            <person name="Argout X."/>
            <person name="Bertrand B."/>
            <person name="de Kochko A."/>
            <person name="Graziosi G."/>
            <person name="Henry R.J."/>
            <person name="Jayarama X."/>
            <person name="Ming R."/>
            <person name="Nagai C."/>
            <person name="Rounsley S."/>
            <person name="Sankoff D."/>
            <person name="Giuliano G."/>
            <person name="Albert V.A."/>
            <person name="Wincker P."/>
            <person name="Lashermes P."/>
        </authorList>
    </citation>
    <scope>NUCLEOTIDE SEQUENCE [LARGE SCALE GENOMIC DNA]</scope>
    <source>
        <strain evidence="3">cv. DH200-94</strain>
    </source>
</reference>
<gene>
    <name evidence="2" type="ORF">GSCOC_T00032593001</name>
</gene>
<organism evidence="2 3">
    <name type="scientific">Coffea canephora</name>
    <name type="common">Robusta coffee</name>
    <dbReference type="NCBI Taxonomy" id="49390"/>
    <lineage>
        <taxon>Eukaryota</taxon>
        <taxon>Viridiplantae</taxon>
        <taxon>Streptophyta</taxon>
        <taxon>Embryophyta</taxon>
        <taxon>Tracheophyta</taxon>
        <taxon>Spermatophyta</taxon>
        <taxon>Magnoliopsida</taxon>
        <taxon>eudicotyledons</taxon>
        <taxon>Gunneridae</taxon>
        <taxon>Pentapetalae</taxon>
        <taxon>asterids</taxon>
        <taxon>lamiids</taxon>
        <taxon>Gentianales</taxon>
        <taxon>Rubiaceae</taxon>
        <taxon>Ixoroideae</taxon>
        <taxon>Gardenieae complex</taxon>
        <taxon>Bertiereae - Coffeeae clade</taxon>
        <taxon>Coffeeae</taxon>
        <taxon>Coffea</taxon>
    </lineage>
</organism>
<keyword evidence="3" id="KW-1185">Reference proteome</keyword>
<evidence type="ECO:0000256" key="1">
    <source>
        <dbReference type="SAM" id="Phobius"/>
    </source>
</evidence>
<evidence type="ECO:0000313" key="2">
    <source>
        <dbReference type="EMBL" id="CDP00602.1"/>
    </source>
</evidence>
<keyword evidence="1" id="KW-0472">Membrane</keyword>
<dbReference type="Proteomes" id="UP000295252">
    <property type="component" value="Chromosome III"/>
</dbReference>